<reference evidence="6 7" key="1">
    <citation type="journal article" date="2016" name="Nat. Commun.">
        <title>Thousands of microbial genomes shed light on interconnected biogeochemical processes in an aquifer system.</title>
        <authorList>
            <person name="Anantharaman K."/>
            <person name="Brown C.T."/>
            <person name="Hug L.A."/>
            <person name="Sharon I."/>
            <person name="Castelle C.J."/>
            <person name="Probst A.J."/>
            <person name="Thomas B.C."/>
            <person name="Singh A."/>
            <person name="Wilkins M.J."/>
            <person name="Karaoz U."/>
            <person name="Brodie E.L."/>
            <person name="Williams K.H."/>
            <person name="Hubbard S.S."/>
            <person name="Banfield J.F."/>
        </authorList>
    </citation>
    <scope>NUCLEOTIDE SEQUENCE [LARGE SCALE GENOMIC DNA]</scope>
</reference>
<gene>
    <name evidence="6" type="ORF">A3G52_00410</name>
</gene>
<dbReference type="Pfam" id="PF08245">
    <property type="entry name" value="Mur_ligase_M"/>
    <property type="match status" value="2"/>
</dbReference>
<name>A0A1G2P1K2_9BACT</name>
<dbReference type="Pfam" id="PF02875">
    <property type="entry name" value="Mur_ligase_C"/>
    <property type="match status" value="1"/>
</dbReference>
<keyword evidence="2" id="KW-0547">Nucleotide-binding</keyword>
<comment type="caution">
    <text evidence="6">The sequence shown here is derived from an EMBL/GenBank/DDBJ whole genome shotgun (WGS) entry which is preliminary data.</text>
</comment>
<evidence type="ECO:0000256" key="3">
    <source>
        <dbReference type="ARBA" id="ARBA00022840"/>
    </source>
</evidence>
<evidence type="ECO:0000256" key="2">
    <source>
        <dbReference type="ARBA" id="ARBA00022741"/>
    </source>
</evidence>
<feature type="domain" description="Mur ligase central" evidence="5">
    <location>
        <begin position="31"/>
        <end position="76"/>
    </location>
</feature>
<evidence type="ECO:0000313" key="7">
    <source>
        <dbReference type="Proteomes" id="UP000177269"/>
    </source>
</evidence>
<accession>A0A1G2P1K2</accession>
<dbReference type="Gene3D" id="3.90.190.20">
    <property type="entry name" value="Mur ligase, C-terminal domain"/>
    <property type="match status" value="1"/>
</dbReference>
<dbReference type="GO" id="GO:0005524">
    <property type="term" value="F:ATP binding"/>
    <property type="evidence" value="ECO:0007669"/>
    <property type="project" value="UniProtKB-KW"/>
</dbReference>
<protein>
    <recommendedName>
        <fullName evidence="8">Mur ligase central domain-containing protein</fullName>
    </recommendedName>
</protein>
<dbReference type="InterPro" id="IPR036615">
    <property type="entry name" value="Mur_ligase_C_dom_sf"/>
</dbReference>
<keyword evidence="1" id="KW-0436">Ligase</keyword>
<proteinExistence type="predicted"/>
<dbReference type="PANTHER" id="PTHR43024:SF1">
    <property type="entry name" value="UDP-N-ACETYLMURAMOYL-TRIPEPTIDE--D-ALANYL-D-ALANINE LIGASE"/>
    <property type="match status" value="1"/>
</dbReference>
<dbReference type="SUPFAM" id="SSF53623">
    <property type="entry name" value="MurD-like peptide ligases, catalytic domain"/>
    <property type="match status" value="1"/>
</dbReference>
<feature type="domain" description="Mur ligase C-terminal" evidence="4">
    <location>
        <begin position="275"/>
        <end position="400"/>
    </location>
</feature>
<dbReference type="EMBL" id="MHSK01000017">
    <property type="protein sequence ID" value="OHA42200.1"/>
    <property type="molecule type" value="Genomic_DNA"/>
</dbReference>
<keyword evidence="3" id="KW-0067">ATP-binding</keyword>
<evidence type="ECO:0000313" key="6">
    <source>
        <dbReference type="EMBL" id="OHA42200.1"/>
    </source>
</evidence>
<evidence type="ECO:0000259" key="4">
    <source>
        <dbReference type="Pfam" id="PF02875"/>
    </source>
</evidence>
<dbReference type="InterPro" id="IPR036565">
    <property type="entry name" value="Mur-like_cat_sf"/>
</dbReference>
<dbReference type="InterPro" id="IPR004101">
    <property type="entry name" value="Mur_ligase_C"/>
</dbReference>
<dbReference type="GO" id="GO:0016881">
    <property type="term" value="F:acid-amino acid ligase activity"/>
    <property type="evidence" value="ECO:0007669"/>
    <property type="project" value="InterPro"/>
</dbReference>
<dbReference type="Proteomes" id="UP000177269">
    <property type="component" value="Unassembled WGS sequence"/>
</dbReference>
<evidence type="ECO:0000259" key="5">
    <source>
        <dbReference type="Pfam" id="PF08245"/>
    </source>
</evidence>
<evidence type="ECO:0000256" key="1">
    <source>
        <dbReference type="ARBA" id="ARBA00022598"/>
    </source>
</evidence>
<sequence length="433" mass="47572">MKNILKETIINILTFEAKLAIKKYKPKIIGITGSVGKTSAKDAVYQVLARQYFVRKSAKSFNSEIGVPLTVLGLPNGWNNPFVWLGNIVRGAALVLLPMDYPTWLILEIGADRPNDIKNITRWIKPDIAIITRFGDLPVHIEFFNSKKQLIEEKSYLVWALKKEGVLIVNNDDPDARKLGSEFNGKLTVGIENQSDITASHAMMSYRKDDKGEECPVGLNFKANFLGNSIPVSLTGVLGAQHIYPALFGIATGISSGLSVLSVCDSFSKFTAAPGRMRLVPGIRNSIIIDDSYNSSPVALEEALKTLRDISVKKRKIAVFGDMMELGAYSKEAHVNAGKMTSAICHTLITVGLRARDIASGALSGGMSEKNILQFDNVMQAAKYMDGIIGEGDIVLVKGSQTARLEKIVEEIMAFPRDKEKILVRQDAAWKKR</sequence>
<dbReference type="InterPro" id="IPR051046">
    <property type="entry name" value="MurCDEF_CellWall_CoF430Synth"/>
</dbReference>
<dbReference type="AlphaFoldDB" id="A0A1G2P1K2"/>
<feature type="domain" description="Mur ligase central" evidence="5">
    <location>
        <begin position="102"/>
        <end position="210"/>
    </location>
</feature>
<dbReference type="PANTHER" id="PTHR43024">
    <property type="entry name" value="UDP-N-ACETYLMURAMOYL-TRIPEPTIDE--D-ALANYL-D-ALANINE LIGASE"/>
    <property type="match status" value="1"/>
</dbReference>
<organism evidence="6 7">
    <name type="scientific">Candidatus Taylorbacteria bacterium RIFCSPLOWO2_12_FULL_43_20</name>
    <dbReference type="NCBI Taxonomy" id="1802332"/>
    <lineage>
        <taxon>Bacteria</taxon>
        <taxon>Candidatus Tayloriibacteriota</taxon>
    </lineage>
</organism>
<evidence type="ECO:0008006" key="8">
    <source>
        <dbReference type="Google" id="ProtNLM"/>
    </source>
</evidence>
<dbReference type="Gene3D" id="3.40.1190.10">
    <property type="entry name" value="Mur-like, catalytic domain"/>
    <property type="match status" value="1"/>
</dbReference>
<dbReference type="SUPFAM" id="SSF53244">
    <property type="entry name" value="MurD-like peptide ligases, peptide-binding domain"/>
    <property type="match status" value="1"/>
</dbReference>
<dbReference type="InterPro" id="IPR013221">
    <property type="entry name" value="Mur_ligase_cen"/>
</dbReference>